<evidence type="ECO:0000313" key="2">
    <source>
        <dbReference type="EMBL" id="KAG9396482.1"/>
    </source>
</evidence>
<reference evidence="2" key="1">
    <citation type="submission" date="2021-05" db="EMBL/GenBank/DDBJ databases">
        <title>A free-living protist that lacks canonical eukaryotic 1 DNA replication and segregation systems.</title>
        <authorList>
            <person name="Salas-Leiva D.E."/>
            <person name="Tromer E.C."/>
            <person name="Curtis B.A."/>
            <person name="Jerlstrom-Hultqvist J."/>
            <person name="Kolisko M."/>
            <person name="Yi Z."/>
            <person name="Salas-Leiva J.S."/>
            <person name="Gallot-Lavallee L."/>
            <person name="Kops G.J.P.L."/>
            <person name="Archibald J.M."/>
            <person name="Simpson A.G.B."/>
            <person name="Roger A.J."/>
        </authorList>
    </citation>
    <scope>NUCLEOTIDE SEQUENCE</scope>
    <source>
        <strain evidence="2">BICM</strain>
    </source>
</reference>
<feature type="region of interest" description="Disordered" evidence="1">
    <location>
        <begin position="77"/>
        <end position="97"/>
    </location>
</feature>
<keyword evidence="3" id="KW-1185">Reference proteome</keyword>
<proteinExistence type="predicted"/>
<sequence>MGGCAIVSPFTRCFQKNYLRISPRTSHKRLLEQGPERFQRTKAIWSKRTTARATVAPAVRPPTGAVTFHRMTRSIPRAGVSSDGSSTSTSATSGEAGHQLHLRCQHRRGQAVGRSIGRLPLLLLFKAVLSASSMLEWVLILLWTGESLSSSLTMLADRSSSSSSGELGACRVPSIATGLN</sequence>
<evidence type="ECO:0000313" key="3">
    <source>
        <dbReference type="Proteomes" id="UP000717585"/>
    </source>
</evidence>
<evidence type="ECO:0000256" key="1">
    <source>
        <dbReference type="SAM" id="MobiDB-lite"/>
    </source>
</evidence>
<organism evidence="2 3">
    <name type="scientific">Carpediemonas membranifera</name>
    <dbReference type="NCBI Taxonomy" id="201153"/>
    <lineage>
        <taxon>Eukaryota</taxon>
        <taxon>Metamonada</taxon>
        <taxon>Carpediemonas-like organisms</taxon>
        <taxon>Carpediemonas</taxon>
    </lineage>
</organism>
<name>A0A8J6BAZ4_9EUKA</name>
<dbReference type="EMBL" id="JAHDYR010000005">
    <property type="protein sequence ID" value="KAG9396482.1"/>
    <property type="molecule type" value="Genomic_DNA"/>
</dbReference>
<feature type="compositionally biased region" description="Low complexity" evidence="1">
    <location>
        <begin position="78"/>
        <end position="97"/>
    </location>
</feature>
<dbReference type="Proteomes" id="UP000717585">
    <property type="component" value="Unassembled WGS sequence"/>
</dbReference>
<protein>
    <submittedName>
        <fullName evidence="2">Uncharacterized protein</fullName>
    </submittedName>
</protein>
<accession>A0A8J6BAZ4</accession>
<gene>
    <name evidence="2" type="ORF">J8273_1463</name>
</gene>
<comment type="caution">
    <text evidence="2">The sequence shown here is derived from an EMBL/GenBank/DDBJ whole genome shotgun (WGS) entry which is preliminary data.</text>
</comment>
<dbReference type="AlphaFoldDB" id="A0A8J6BAZ4"/>